<evidence type="ECO:0000256" key="2">
    <source>
        <dbReference type="SAM" id="MobiDB-lite"/>
    </source>
</evidence>
<dbReference type="InterPro" id="IPR058625">
    <property type="entry name" value="MdtA-like_BSH"/>
</dbReference>
<dbReference type="NCBIfam" id="TIGR01730">
    <property type="entry name" value="RND_mfp"/>
    <property type="match status" value="1"/>
</dbReference>
<feature type="transmembrane region" description="Helical" evidence="3">
    <location>
        <begin position="46"/>
        <end position="63"/>
    </location>
</feature>
<evidence type="ECO:0000313" key="7">
    <source>
        <dbReference type="Proteomes" id="UP001222118"/>
    </source>
</evidence>
<feature type="domain" description="CusB-like beta-barrel" evidence="5">
    <location>
        <begin position="261"/>
        <end position="331"/>
    </location>
</feature>
<dbReference type="SUPFAM" id="SSF111369">
    <property type="entry name" value="HlyD-like secretion proteins"/>
    <property type="match status" value="1"/>
</dbReference>
<protein>
    <submittedName>
        <fullName evidence="6">Efflux RND transporter periplasmic adaptor subunit</fullName>
    </submittedName>
</protein>
<dbReference type="Gene3D" id="2.40.30.170">
    <property type="match status" value="1"/>
</dbReference>
<comment type="similarity">
    <text evidence="1">Belongs to the membrane fusion protein (MFP) (TC 8.A.1) family.</text>
</comment>
<dbReference type="Gene3D" id="2.40.50.100">
    <property type="match status" value="1"/>
</dbReference>
<evidence type="ECO:0000256" key="1">
    <source>
        <dbReference type="ARBA" id="ARBA00009477"/>
    </source>
</evidence>
<reference evidence="6 7" key="1">
    <citation type="submission" date="2023-02" db="EMBL/GenBank/DDBJ databases">
        <title>Devosia chondri sp. nov., isolated from the phycosphere of marine algae.</title>
        <authorList>
            <person name="Kim J.M."/>
            <person name="Lee J.K."/>
            <person name="Choi B.J."/>
            <person name="Bayburt H."/>
            <person name="Jeon C.O."/>
        </authorList>
    </citation>
    <scope>NUCLEOTIDE SEQUENCE [LARGE SCALE GENOMIC DNA]</scope>
    <source>
        <strain evidence="6 7">G2-5</strain>
    </source>
</reference>
<dbReference type="EMBL" id="CP118247">
    <property type="protein sequence ID" value="WDR05520.1"/>
    <property type="molecule type" value="Genomic_DNA"/>
</dbReference>
<accession>A0ABY7YXK1</accession>
<feature type="region of interest" description="Disordered" evidence="2">
    <location>
        <begin position="1"/>
        <end position="24"/>
    </location>
</feature>
<dbReference type="Gene3D" id="2.40.420.20">
    <property type="match status" value="1"/>
</dbReference>
<dbReference type="InterPro" id="IPR006143">
    <property type="entry name" value="RND_pump_MFP"/>
</dbReference>
<dbReference type="Proteomes" id="UP001222118">
    <property type="component" value="Chromosome"/>
</dbReference>
<dbReference type="InterPro" id="IPR058792">
    <property type="entry name" value="Beta-barrel_RND_2"/>
</dbReference>
<feature type="domain" description="Multidrug resistance protein MdtA-like barrel-sandwich hybrid" evidence="4">
    <location>
        <begin position="113"/>
        <end position="255"/>
    </location>
</feature>
<dbReference type="Pfam" id="PF25954">
    <property type="entry name" value="Beta-barrel_RND_2"/>
    <property type="match status" value="1"/>
</dbReference>
<name>A0ABY7YXK1_9HYPH</name>
<dbReference type="PANTHER" id="PTHR30469:SF15">
    <property type="entry name" value="HLYD FAMILY OF SECRETION PROTEINS"/>
    <property type="match status" value="1"/>
</dbReference>
<sequence length="413" mass="43688">MDTIRQDNAPVAPTSDKPNWAQSKFERANSARIAAGEKPKRRKGPWIVLAVLIVGGVAAYVIVPRLNPAPVTPAAEAESAELIMQLVPEEIETVAPRLLEDTVKVTGTLGPVRQVQLNAQINGPVLDVAVDTGDRVSAKQVVVNIDTESLRIQFDQQSSSAEATRVQLSLAERQLDRTLTLSDRGLSSAAAVEQAQSSVDGLRANLNALQGQVSAAQISLNNAIVVAPFDGVVASRSAQPGQTVSIGAPLLTVVDLSKVELQANAPVSTSGRIRSGQRVDVTFDGLSNQTFVGKVERLAPLALQGTRVIPVFVSLDNSDLLLRGGMFGTGRVVVDQKQDSLAVPVAAVREDINGSYILKLENGVVVRQTVETGGQWNDGRLVEIVTGIVAGDTIVTAPLTQLNPGDQYAIVED</sequence>
<dbReference type="RefSeq" id="WP_282211039.1">
    <property type="nucleotide sequence ID" value="NZ_CP118247.1"/>
</dbReference>
<keyword evidence="3" id="KW-1133">Transmembrane helix</keyword>
<organism evidence="6 7">
    <name type="scientific">Devosia rhodophyticola</name>
    <dbReference type="NCBI Taxonomy" id="3026423"/>
    <lineage>
        <taxon>Bacteria</taxon>
        <taxon>Pseudomonadati</taxon>
        <taxon>Pseudomonadota</taxon>
        <taxon>Alphaproteobacteria</taxon>
        <taxon>Hyphomicrobiales</taxon>
        <taxon>Devosiaceae</taxon>
        <taxon>Devosia</taxon>
    </lineage>
</organism>
<evidence type="ECO:0000313" key="6">
    <source>
        <dbReference type="EMBL" id="WDR05520.1"/>
    </source>
</evidence>
<keyword evidence="7" id="KW-1185">Reference proteome</keyword>
<evidence type="ECO:0000256" key="3">
    <source>
        <dbReference type="SAM" id="Phobius"/>
    </source>
</evidence>
<evidence type="ECO:0000259" key="5">
    <source>
        <dbReference type="Pfam" id="PF25954"/>
    </source>
</evidence>
<proteinExistence type="inferred from homology"/>
<dbReference type="Gene3D" id="1.10.287.470">
    <property type="entry name" value="Helix hairpin bin"/>
    <property type="match status" value="1"/>
</dbReference>
<evidence type="ECO:0000259" key="4">
    <source>
        <dbReference type="Pfam" id="PF25917"/>
    </source>
</evidence>
<keyword evidence="3" id="KW-0812">Transmembrane</keyword>
<gene>
    <name evidence="6" type="ORF">PSQ90_14755</name>
</gene>
<dbReference type="PANTHER" id="PTHR30469">
    <property type="entry name" value="MULTIDRUG RESISTANCE PROTEIN MDTA"/>
    <property type="match status" value="1"/>
</dbReference>
<dbReference type="Pfam" id="PF25917">
    <property type="entry name" value="BSH_RND"/>
    <property type="match status" value="1"/>
</dbReference>
<keyword evidence="3" id="KW-0472">Membrane</keyword>